<protein>
    <submittedName>
        <fullName evidence="1">Uncharacterized protein</fullName>
    </submittedName>
</protein>
<feature type="non-terminal residue" evidence="1">
    <location>
        <position position="224"/>
    </location>
</feature>
<keyword evidence="2" id="KW-1185">Reference proteome</keyword>
<reference evidence="1" key="1">
    <citation type="submission" date="2021-02" db="EMBL/GenBank/DDBJ databases">
        <title>Genome sequence Cadophora malorum strain M34.</title>
        <authorList>
            <person name="Stefanovic E."/>
            <person name="Vu D."/>
            <person name="Scully C."/>
            <person name="Dijksterhuis J."/>
            <person name="Roader J."/>
            <person name="Houbraken J."/>
        </authorList>
    </citation>
    <scope>NUCLEOTIDE SEQUENCE</scope>
    <source>
        <strain evidence="1">M34</strain>
    </source>
</reference>
<gene>
    <name evidence="1" type="ORF">IFR04_014794</name>
</gene>
<dbReference type="OrthoDB" id="10466784at2759"/>
<dbReference type="EMBL" id="JAFJYH010000412">
    <property type="protein sequence ID" value="KAG4412081.1"/>
    <property type="molecule type" value="Genomic_DNA"/>
</dbReference>
<organism evidence="1 2">
    <name type="scientific">Cadophora malorum</name>
    <dbReference type="NCBI Taxonomy" id="108018"/>
    <lineage>
        <taxon>Eukaryota</taxon>
        <taxon>Fungi</taxon>
        <taxon>Dikarya</taxon>
        <taxon>Ascomycota</taxon>
        <taxon>Pezizomycotina</taxon>
        <taxon>Leotiomycetes</taxon>
        <taxon>Helotiales</taxon>
        <taxon>Ploettnerulaceae</taxon>
        <taxon>Cadophora</taxon>
    </lineage>
</organism>
<dbReference type="Proteomes" id="UP000664132">
    <property type="component" value="Unassembled WGS sequence"/>
</dbReference>
<sequence>MDKQHFLTNTSEHFYDERNFLFTDRDEAMHLIHGSLWCQYSTTQDLDSSLSKVSSVSDQGCDWSPFGDALSMCRSSADGDAYDASMMSRDAQGFFCERCGMWAVSKISQDMGLKSSWICESCEKAAGSFAFVDFGQVNYLYSGTTEANGDVTVGQQLVQYSIPSIDQSAIFTTDMTGHFPMFEGQCADNLFSNGAYVSEDFLFSNDLYASTNSLVLPEKKVPRA</sequence>
<accession>A0A8H7T322</accession>
<evidence type="ECO:0000313" key="2">
    <source>
        <dbReference type="Proteomes" id="UP000664132"/>
    </source>
</evidence>
<proteinExistence type="predicted"/>
<comment type="caution">
    <text evidence="1">The sequence shown here is derived from an EMBL/GenBank/DDBJ whole genome shotgun (WGS) entry which is preliminary data.</text>
</comment>
<name>A0A8H7T322_9HELO</name>
<evidence type="ECO:0000313" key="1">
    <source>
        <dbReference type="EMBL" id="KAG4412081.1"/>
    </source>
</evidence>
<dbReference type="AlphaFoldDB" id="A0A8H7T322"/>